<evidence type="ECO:0000313" key="1">
    <source>
        <dbReference type="EMBL" id="KNZ47234.1"/>
    </source>
</evidence>
<name>A0A0L6UF99_9BASI</name>
<dbReference type="VEuPathDB" id="FungiDB:VP01_657g2"/>
<comment type="caution">
    <text evidence="1">The sequence shown here is derived from an EMBL/GenBank/DDBJ whole genome shotgun (WGS) entry which is preliminary data.</text>
</comment>
<dbReference type="PANTHER" id="PTHR46564">
    <property type="entry name" value="TRANSPOSASE"/>
    <property type="match status" value="1"/>
</dbReference>
<keyword evidence="2" id="KW-1185">Reference proteome</keyword>
<reference evidence="1 2" key="1">
    <citation type="submission" date="2015-08" db="EMBL/GenBank/DDBJ databases">
        <title>Next Generation Sequencing and Analysis of the Genome of Puccinia sorghi L Schw, the Causal Agent of Maize Common Rust.</title>
        <authorList>
            <person name="Rochi L."/>
            <person name="Burguener G."/>
            <person name="Darino M."/>
            <person name="Turjanski A."/>
            <person name="Kreff E."/>
            <person name="Dieguez M.J."/>
            <person name="Sacco F."/>
        </authorList>
    </citation>
    <scope>NUCLEOTIDE SEQUENCE [LARGE SCALE GENOMIC DNA]</scope>
    <source>
        <strain evidence="1 2">RO10H11247</strain>
    </source>
</reference>
<dbReference type="PANTHER" id="PTHR46564:SF1">
    <property type="entry name" value="TRANSPOSASE"/>
    <property type="match status" value="1"/>
</dbReference>
<dbReference type="AlphaFoldDB" id="A0A0L6UF99"/>
<dbReference type="EMBL" id="LAVV01011918">
    <property type="protein sequence ID" value="KNZ47234.1"/>
    <property type="molecule type" value="Genomic_DNA"/>
</dbReference>
<evidence type="ECO:0000313" key="2">
    <source>
        <dbReference type="Proteomes" id="UP000037035"/>
    </source>
</evidence>
<dbReference type="Proteomes" id="UP000037035">
    <property type="component" value="Unassembled WGS sequence"/>
</dbReference>
<evidence type="ECO:0008006" key="3">
    <source>
        <dbReference type="Google" id="ProtNLM"/>
    </source>
</evidence>
<gene>
    <name evidence="1" type="ORF">VP01_657g2</name>
</gene>
<protein>
    <recommendedName>
        <fullName evidence="3">Transposase</fullName>
    </recommendedName>
</protein>
<organism evidence="1 2">
    <name type="scientific">Puccinia sorghi</name>
    <dbReference type="NCBI Taxonomy" id="27349"/>
    <lineage>
        <taxon>Eukaryota</taxon>
        <taxon>Fungi</taxon>
        <taxon>Dikarya</taxon>
        <taxon>Basidiomycota</taxon>
        <taxon>Pucciniomycotina</taxon>
        <taxon>Pucciniomycetes</taxon>
        <taxon>Pucciniales</taxon>
        <taxon>Pucciniaceae</taxon>
        <taxon>Puccinia</taxon>
    </lineage>
</organism>
<sequence length="59" mass="6599">MLFVSYAPATKVTVVQMSLQGHSLPSICNTLGYSVSPQSLYRSKDLHEMTRSVIRNPEE</sequence>
<accession>A0A0L6UF99</accession>
<proteinExistence type="predicted"/>